<dbReference type="STRING" id="555778.Hneap_0889"/>
<accession>D0KZ59</accession>
<evidence type="ECO:0000313" key="5">
    <source>
        <dbReference type="EMBL" id="ACX95732.1"/>
    </source>
</evidence>
<proteinExistence type="inferred from homology"/>
<dbReference type="EMBL" id="CP001801">
    <property type="protein sequence ID" value="ACX95732.1"/>
    <property type="molecule type" value="Genomic_DNA"/>
</dbReference>
<dbReference type="InterPro" id="IPR050764">
    <property type="entry name" value="CbbQ/NirQ/NorQ/GpvN"/>
</dbReference>
<dbReference type="InterPro" id="IPR027417">
    <property type="entry name" value="P-loop_NTPase"/>
</dbReference>
<evidence type="ECO:0000313" key="6">
    <source>
        <dbReference type="Proteomes" id="UP000009102"/>
    </source>
</evidence>
<dbReference type="SMART" id="SM00382">
    <property type="entry name" value="AAA"/>
    <property type="match status" value="1"/>
</dbReference>
<gene>
    <name evidence="5" type="ordered locus">Hneap_0889</name>
</gene>
<dbReference type="Pfam" id="PF17863">
    <property type="entry name" value="AAA_lid_2"/>
    <property type="match status" value="1"/>
</dbReference>
<comment type="similarity">
    <text evidence="3">Belongs to the MoxR family.</text>
</comment>
<feature type="domain" description="AAA+ ATPase" evidence="4">
    <location>
        <begin position="50"/>
        <end position="191"/>
    </location>
</feature>
<keyword evidence="2" id="KW-0067">ATP-binding</keyword>
<dbReference type="SUPFAM" id="SSF52540">
    <property type="entry name" value="P-loop containing nucleoside triphosphate hydrolases"/>
    <property type="match status" value="1"/>
</dbReference>
<dbReference type="InterPro" id="IPR003593">
    <property type="entry name" value="AAA+_ATPase"/>
</dbReference>
<keyword evidence="6" id="KW-1185">Reference proteome</keyword>
<dbReference type="Gene3D" id="3.40.50.300">
    <property type="entry name" value="P-loop containing nucleotide triphosphate hydrolases"/>
    <property type="match status" value="1"/>
</dbReference>
<dbReference type="GO" id="GO:0016887">
    <property type="term" value="F:ATP hydrolysis activity"/>
    <property type="evidence" value="ECO:0007669"/>
    <property type="project" value="InterPro"/>
</dbReference>
<dbReference type="Gene3D" id="1.10.8.80">
    <property type="entry name" value="Magnesium chelatase subunit I, C-Terminal domain"/>
    <property type="match status" value="1"/>
</dbReference>
<evidence type="ECO:0000256" key="2">
    <source>
        <dbReference type="ARBA" id="ARBA00022840"/>
    </source>
</evidence>
<dbReference type="FunFam" id="3.40.50.300:FF:000640">
    <property type="entry name" value="MoxR family ATPase"/>
    <property type="match status" value="1"/>
</dbReference>
<keyword evidence="1" id="KW-0547">Nucleotide-binding</keyword>
<dbReference type="Proteomes" id="UP000009102">
    <property type="component" value="Chromosome"/>
</dbReference>
<dbReference type="KEGG" id="hna:Hneap_0889"/>
<dbReference type="Pfam" id="PF07726">
    <property type="entry name" value="AAA_3"/>
    <property type="match status" value="1"/>
</dbReference>
<dbReference type="PIRSF" id="PIRSF002849">
    <property type="entry name" value="AAA_ATPase_chaperone_MoxR_prd"/>
    <property type="match status" value="1"/>
</dbReference>
<dbReference type="RefSeq" id="WP_012823768.1">
    <property type="nucleotide sequence ID" value="NC_013422.1"/>
</dbReference>
<evidence type="ECO:0000256" key="1">
    <source>
        <dbReference type="ARBA" id="ARBA00022741"/>
    </source>
</evidence>
<dbReference type="InterPro" id="IPR041628">
    <property type="entry name" value="ChlI/MoxR_AAA_lid"/>
</dbReference>
<dbReference type="InterPro" id="IPR011703">
    <property type="entry name" value="ATPase_AAA-3"/>
</dbReference>
<dbReference type="GO" id="GO:0005524">
    <property type="term" value="F:ATP binding"/>
    <property type="evidence" value="ECO:0007669"/>
    <property type="project" value="UniProtKB-KW"/>
</dbReference>
<dbReference type="AlphaFoldDB" id="D0KZ59"/>
<name>D0KZ59_HALNC</name>
<evidence type="ECO:0000259" key="4">
    <source>
        <dbReference type="SMART" id="SM00382"/>
    </source>
</evidence>
<organism evidence="5 6">
    <name type="scientific">Halothiobacillus neapolitanus (strain ATCC 23641 / DSM 15147 / CIP 104769 / NCIMB 8539 / c2)</name>
    <name type="common">Thiobacillus neapolitanus</name>
    <dbReference type="NCBI Taxonomy" id="555778"/>
    <lineage>
        <taxon>Bacteria</taxon>
        <taxon>Pseudomonadati</taxon>
        <taxon>Pseudomonadota</taxon>
        <taxon>Gammaproteobacteria</taxon>
        <taxon>Chromatiales</taxon>
        <taxon>Halothiobacillaceae</taxon>
        <taxon>Halothiobacillus</taxon>
    </lineage>
</organism>
<evidence type="ECO:0000256" key="3">
    <source>
        <dbReference type="ARBA" id="ARBA00061607"/>
    </source>
</evidence>
<dbReference type="PANTHER" id="PTHR42759">
    <property type="entry name" value="MOXR FAMILY PROTEIN"/>
    <property type="match status" value="1"/>
</dbReference>
<dbReference type="CDD" id="cd00009">
    <property type="entry name" value="AAA"/>
    <property type="match status" value="1"/>
</dbReference>
<dbReference type="PANTHER" id="PTHR42759:SF5">
    <property type="entry name" value="METHANOL DEHYDROGENASE REGULATOR"/>
    <property type="match status" value="1"/>
</dbReference>
<reference evidence="5 6" key="1">
    <citation type="submission" date="2009-10" db="EMBL/GenBank/DDBJ databases">
        <title>Complete sequence of Halothiobacillus neapolitanus c2.</title>
        <authorList>
            <consortium name="US DOE Joint Genome Institute"/>
            <person name="Lucas S."/>
            <person name="Copeland A."/>
            <person name="Lapidus A."/>
            <person name="Glavina del Rio T."/>
            <person name="Tice H."/>
            <person name="Bruce D."/>
            <person name="Goodwin L."/>
            <person name="Pitluck S."/>
            <person name="Davenport K."/>
            <person name="Brettin T."/>
            <person name="Detter J.C."/>
            <person name="Han C."/>
            <person name="Tapia R."/>
            <person name="Larimer F."/>
            <person name="Land M."/>
            <person name="Hauser L."/>
            <person name="Kyrpides N."/>
            <person name="Mikhailova N."/>
            <person name="Kerfeld C."/>
            <person name="Cannon G."/>
            <person name="Heinhort S."/>
        </authorList>
    </citation>
    <scope>NUCLEOTIDE SEQUENCE [LARGE SCALE GENOMIC DNA]</scope>
    <source>
        <strain evidence="6">ATCC 23641 / c2</strain>
    </source>
</reference>
<dbReference type="HOGENOM" id="CLU_034716_2_0_6"/>
<sequence>MNNASAQMPSTPALAPHDLQAAAKTLIARTAQVVLGKEQVIRQALCCVLAGGHLLLEDLPGLGKTTLAHALARGLGLRFRRLQFTADMLPADILGVSIFEPQSREFRFQPGPIFTEILLADEINRAPPKVQSALLEAMEERQVTIEGKRYPLPEAFFVIATQNPLHQQGTYPLPESQLDRFALILGMGYPAPEVERAMLKGQGGRTHINDIEPVLDARGLAQMRQAVRNIHVADPVIDYVQKLLQTSREMPEFSMGLSPRAGLMLLNLARAWAFIDQRDHVLPDDIQAVFAGLVTHRLPTSGARQLQSSAERLLAAVKVDNGPSASPSN</sequence>
<protein>
    <submittedName>
        <fullName evidence="5">ATPase associated with various cellular activities AAA_3</fullName>
    </submittedName>
</protein>
<dbReference type="eggNOG" id="COG0714">
    <property type="taxonomic scope" value="Bacteria"/>
</dbReference>